<name>A0A4R3XTL8_9PROT</name>
<organism evidence="2 3">
    <name type="scientific">Sulfurirhabdus autotrophica</name>
    <dbReference type="NCBI Taxonomy" id="1706046"/>
    <lineage>
        <taxon>Bacteria</taxon>
        <taxon>Pseudomonadati</taxon>
        <taxon>Pseudomonadota</taxon>
        <taxon>Betaproteobacteria</taxon>
        <taxon>Nitrosomonadales</taxon>
        <taxon>Sulfuricellaceae</taxon>
        <taxon>Sulfurirhabdus</taxon>
    </lineage>
</organism>
<dbReference type="Proteomes" id="UP000295367">
    <property type="component" value="Unassembled WGS sequence"/>
</dbReference>
<dbReference type="AlphaFoldDB" id="A0A4R3XTL8"/>
<keyword evidence="1" id="KW-0732">Signal</keyword>
<dbReference type="RefSeq" id="WP_124946849.1">
    <property type="nucleotide sequence ID" value="NZ_BHVT01000041.1"/>
</dbReference>
<protein>
    <submittedName>
        <fullName evidence="2">Uncharacterized protein</fullName>
    </submittedName>
</protein>
<accession>A0A4R3XTL8</accession>
<evidence type="ECO:0000313" key="2">
    <source>
        <dbReference type="EMBL" id="TCV77496.1"/>
    </source>
</evidence>
<dbReference type="PROSITE" id="PS51257">
    <property type="entry name" value="PROKAR_LIPOPROTEIN"/>
    <property type="match status" value="1"/>
</dbReference>
<evidence type="ECO:0000256" key="1">
    <source>
        <dbReference type="SAM" id="SignalP"/>
    </source>
</evidence>
<evidence type="ECO:0000313" key="3">
    <source>
        <dbReference type="Proteomes" id="UP000295367"/>
    </source>
</evidence>
<feature type="chain" id="PRO_5020486965" evidence="1">
    <location>
        <begin position="20"/>
        <end position="304"/>
    </location>
</feature>
<feature type="signal peptide" evidence="1">
    <location>
        <begin position="1"/>
        <end position="19"/>
    </location>
</feature>
<dbReference type="OrthoDB" id="8567533at2"/>
<reference evidence="2 3" key="1">
    <citation type="submission" date="2019-03" db="EMBL/GenBank/DDBJ databases">
        <title>Genomic Encyclopedia of Type Strains, Phase IV (KMG-IV): sequencing the most valuable type-strain genomes for metagenomic binning, comparative biology and taxonomic classification.</title>
        <authorList>
            <person name="Goeker M."/>
        </authorList>
    </citation>
    <scope>NUCLEOTIDE SEQUENCE [LARGE SCALE GENOMIC DNA]</scope>
    <source>
        <strain evidence="2 3">DSM 100309</strain>
    </source>
</reference>
<dbReference type="EMBL" id="SMCO01000050">
    <property type="protein sequence ID" value="TCV77496.1"/>
    <property type="molecule type" value="Genomic_DNA"/>
</dbReference>
<sequence>MNARTTLLLLLLPLMGAMGGCVGMQSFGTAARAGDTVALPVGWLNLKRENLTVKITDAGSNVTTYLPGNTAVKSVVKLYPDPSSGLVVGERTQQDLGNSDSTIASNINQYVTSGDREWWQSTLILNLPATLVPGKAVINVTDSAGGQIYPISVEVLPGVGSENKFNVYRGAAQFTMSLSNVWPNFLKSLETTSRYAVTFSNSNLDANGNEIVPHSIQLDATYTAGIGKPWVVNPRGDIKNIIWTENGSNLRIMVTPTKGNTLGLMVQEKIYIAGGITGLSQPIVKAYDINGTLMTGVTATVTPQ</sequence>
<comment type="caution">
    <text evidence="2">The sequence shown here is derived from an EMBL/GenBank/DDBJ whole genome shotgun (WGS) entry which is preliminary data.</text>
</comment>
<gene>
    <name evidence="2" type="ORF">EDC63_1502</name>
</gene>
<proteinExistence type="predicted"/>
<keyword evidence="3" id="KW-1185">Reference proteome</keyword>